<evidence type="ECO:0000313" key="4">
    <source>
        <dbReference type="WormBase" id="K04F1.16"/>
    </source>
</evidence>
<keyword evidence="1" id="KW-0472">Membrane</keyword>
<keyword evidence="1" id="KW-1133">Transmembrane helix</keyword>
<dbReference type="OrthoDB" id="5820096at2759"/>
<feature type="transmembrane region" description="Helical" evidence="1">
    <location>
        <begin position="138"/>
        <end position="156"/>
    </location>
</feature>
<evidence type="ECO:0000256" key="1">
    <source>
        <dbReference type="SAM" id="Phobius"/>
    </source>
</evidence>
<dbReference type="PANTHER" id="PTHR47405:SF4">
    <property type="entry name" value="SERPENTINE RECEPTOR, CLASS H"/>
    <property type="match status" value="1"/>
</dbReference>
<dbReference type="PhylomeDB" id="Q9TXK5"/>
<dbReference type="WormBase" id="K04F1.16">
    <property type="protein sequence ID" value="CE26374"/>
    <property type="gene ID" value="WBGene00005231"/>
    <property type="gene designation" value="srh-5"/>
</dbReference>
<dbReference type="FunCoup" id="Q9TXK5">
    <property type="interactions" value="126"/>
</dbReference>
<proteinExistence type="predicted"/>
<dbReference type="PaxDb" id="6239-K04F1.16"/>
<keyword evidence="2" id="KW-0675">Receptor</keyword>
<dbReference type="Proteomes" id="UP000001940">
    <property type="component" value="Chromosome V"/>
</dbReference>
<dbReference type="GeneID" id="191842"/>
<evidence type="ECO:0000313" key="3">
    <source>
        <dbReference type="Proteomes" id="UP000001940"/>
    </source>
</evidence>
<feature type="transmembrane region" description="Helical" evidence="1">
    <location>
        <begin position="241"/>
        <end position="266"/>
    </location>
</feature>
<dbReference type="SMR" id="Q9TXK5"/>
<dbReference type="HOGENOM" id="CLU_047463_1_0_1"/>
<dbReference type="InterPro" id="IPR019422">
    <property type="entry name" value="7TM_GPCR_serpentine_rcpt_Srh"/>
</dbReference>
<feature type="transmembrane region" description="Helical" evidence="1">
    <location>
        <begin position="89"/>
        <end position="106"/>
    </location>
</feature>
<dbReference type="CTD" id="191842"/>
<evidence type="ECO:0000313" key="2">
    <source>
        <dbReference type="EMBL" id="CCD72647.1"/>
    </source>
</evidence>
<feature type="transmembrane region" description="Helical" evidence="1">
    <location>
        <begin position="278"/>
        <end position="301"/>
    </location>
</feature>
<feature type="transmembrane region" description="Helical" evidence="1">
    <location>
        <begin position="50"/>
        <end position="69"/>
    </location>
</feature>
<dbReference type="PANTHER" id="PTHR47405">
    <property type="entry name" value="SERPENTINE RECEPTOR, CLASS H-RELATED"/>
    <property type="match status" value="1"/>
</dbReference>
<gene>
    <name evidence="2 4" type="primary">srh-5</name>
    <name evidence="2" type="ORF">CELE_K04F1.16</name>
    <name evidence="4" type="ORF">K04F1.16</name>
</gene>
<sequence length="333" mass="37990">MLNKSCDFEQPSGFSTLHIISTSISVPIYIVAFWILIFKSPVHFSKYRNYLVAHVFSGLLLELHMGTIWKVTIILPIPIMCSNSPLAEYAPILFQLLFVCFVYTGISAQQLFLYRMEAVVIFQNENSRLKKLVTITKFGFYIGALLITLFAILIYPDLKYQKSYKMKMEQRFGTFSGYMWCDNCFFMNFDSNIFKIFYLICGIGTVMCFSSSFSAFTATIRYLNSVKIKLSVKTAALHRNFLHSLILTITVHIICILCPVLIFLGAISVVVELSQFPYIPYILLMIIQEHGAASTVTMFLTNNLLRQTIRKMLPVRQLEAVSTVSAYSLTNAL</sequence>
<dbReference type="InParanoid" id="Q9TXK5"/>
<reference evidence="2 3" key="1">
    <citation type="journal article" date="1998" name="Science">
        <title>Genome sequence of the nematode C. elegans: a platform for investigating biology.</title>
        <authorList>
            <consortium name="The C. elegans sequencing consortium"/>
            <person name="Sulson J.E."/>
            <person name="Waterston R."/>
        </authorList>
    </citation>
    <scope>NUCLEOTIDE SEQUENCE [LARGE SCALE GENOMIC DNA]</scope>
    <source>
        <strain evidence="2 3">Bristol N2</strain>
    </source>
</reference>
<dbReference type="AlphaFoldDB" id="Q9TXK5"/>
<dbReference type="UCSC" id="K04F1.16">
    <property type="organism name" value="c. elegans"/>
</dbReference>
<dbReference type="Pfam" id="PF10318">
    <property type="entry name" value="7TM_GPCR_Srh"/>
    <property type="match status" value="1"/>
</dbReference>
<name>Q9TXK5_CAEEL</name>
<feature type="transmembrane region" description="Helical" evidence="1">
    <location>
        <begin position="17"/>
        <end position="38"/>
    </location>
</feature>
<dbReference type="AGR" id="WB:WBGene00005231"/>
<dbReference type="KEGG" id="cel:CELE_K04F1.16"/>
<feature type="transmembrane region" description="Helical" evidence="1">
    <location>
        <begin position="196"/>
        <end position="220"/>
    </location>
</feature>
<keyword evidence="3" id="KW-1185">Reference proteome</keyword>
<accession>Q9TXK5</accession>
<dbReference type="RefSeq" id="NP_503482.1">
    <property type="nucleotide sequence ID" value="NM_071081.1"/>
</dbReference>
<dbReference type="EMBL" id="BX284605">
    <property type="protein sequence ID" value="CCD72647.1"/>
    <property type="molecule type" value="Genomic_DNA"/>
</dbReference>
<protein>
    <submittedName>
        <fullName evidence="2">Serpentine Receptor, class H</fullName>
    </submittedName>
</protein>
<dbReference type="OMA" id="SMATILC"/>
<organism evidence="2 3">
    <name type="scientific">Caenorhabditis elegans</name>
    <dbReference type="NCBI Taxonomy" id="6239"/>
    <lineage>
        <taxon>Eukaryota</taxon>
        <taxon>Metazoa</taxon>
        <taxon>Ecdysozoa</taxon>
        <taxon>Nematoda</taxon>
        <taxon>Chromadorea</taxon>
        <taxon>Rhabditida</taxon>
        <taxon>Rhabditina</taxon>
        <taxon>Rhabditomorpha</taxon>
        <taxon>Rhabditoidea</taxon>
        <taxon>Rhabditidae</taxon>
        <taxon>Peloderinae</taxon>
        <taxon>Caenorhabditis</taxon>
    </lineage>
</organism>
<keyword evidence="1" id="KW-0812">Transmembrane</keyword>